<dbReference type="SUPFAM" id="SSF53474">
    <property type="entry name" value="alpha/beta-Hydrolases"/>
    <property type="match status" value="1"/>
</dbReference>
<reference evidence="4 5" key="1">
    <citation type="submission" date="2020-07" db="EMBL/GenBank/DDBJ databases">
        <title>Sequencing the genomes of 1000 actinobacteria strains.</title>
        <authorList>
            <person name="Klenk H.-P."/>
        </authorList>
    </citation>
    <scope>NUCLEOTIDE SEQUENCE [LARGE SCALE GENOMIC DNA]</scope>
    <source>
        <strain evidence="4 5">DSM 45763</strain>
    </source>
</reference>
<gene>
    <name evidence="4" type="ORF">HDA43_003720</name>
</gene>
<dbReference type="Pfam" id="PF01738">
    <property type="entry name" value="DLH"/>
    <property type="match status" value="1"/>
</dbReference>
<feature type="domain" description="Dienelactone hydrolase" evidence="3">
    <location>
        <begin position="133"/>
        <end position="244"/>
    </location>
</feature>
<feature type="compositionally biased region" description="Low complexity" evidence="1">
    <location>
        <begin position="26"/>
        <end position="49"/>
    </location>
</feature>
<dbReference type="RefSeq" id="WP_179822494.1">
    <property type="nucleotide sequence ID" value="NZ_JACCCO010000001.1"/>
</dbReference>
<protein>
    <submittedName>
        <fullName evidence="4">Dienelactone hydrolase</fullName>
    </submittedName>
</protein>
<sequence>MRRHALGLGALAMLLAACGGNTGDPAAAPAATTSAAASATESAAASPTPTGLPTPNSSPSPTGENIAGCVTADKGEIFKYTRDGTVTKGVIMGKGKVGAVVSYERRGTVCDWLPLAERLVAEGRRVLLFDRNDVVSPEKDTVEMARRLHDAGVEKVFLIGGSMGGRQSVLAAGLLKFPVAGVISVSGGTTQPGDVTALKAPFLQVTADEDSTAPLELARAVYQEAKKSADRQLLVLNGREHASALFTAEQGDKALQAITAFVTKHSG</sequence>
<organism evidence="4 5">
    <name type="scientific">Streptosporangium sandarakinum</name>
    <dbReference type="NCBI Taxonomy" id="1260955"/>
    <lineage>
        <taxon>Bacteria</taxon>
        <taxon>Bacillati</taxon>
        <taxon>Actinomycetota</taxon>
        <taxon>Actinomycetes</taxon>
        <taxon>Streptosporangiales</taxon>
        <taxon>Streptosporangiaceae</taxon>
        <taxon>Streptosporangium</taxon>
    </lineage>
</organism>
<dbReference type="GO" id="GO:0016787">
    <property type="term" value="F:hydrolase activity"/>
    <property type="evidence" value="ECO:0007669"/>
    <property type="project" value="UniProtKB-KW"/>
</dbReference>
<feature type="chain" id="PRO_5038519558" evidence="2">
    <location>
        <begin position="20"/>
        <end position="267"/>
    </location>
</feature>
<keyword evidence="5" id="KW-1185">Reference proteome</keyword>
<evidence type="ECO:0000259" key="3">
    <source>
        <dbReference type="Pfam" id="PF01738"/>
    </source>
</evidence>
<dbReference type="Proteomes" id="UP000576393">
    <property type="component" value="Unassembled WGS sequence"/>
</dbReference>
<dbReference type="AlphaFoldDB" id="A0A852V5G8"/>
<evidence type="ECO:0000256" key="1">
    <source>
        <dbReference type="SAM" id="MobiDB-lite"/>
    </source>
</evidence>
<dbReference type="PROSITE" id="PS51257">
    <property type="entry name" value="PROKAR_LIPOPROTEIN"/>
    <property type="match status" value="1"/>
</dbReference>
<comment type="caution">
    <text evidence="4">The sequence shown here is derived from an EMBL/GenBank/DDBJ whole genome shotgun (WGS) entry which is preliminary data.</text>
</comment>
<keyword evidence="2" id="KW-0732">Signal</keyword>
<feature type="signal peptide" evidence="2">
    <location>
        <begin position="1"/>
        <end position="19"/>
    </location>
</feature>
<proteinExistence type="predicted"/>
<accession>A0A852V5G8</accession>
<dbReference type="InterPro" id="IPR002925">
    <property type="entry name" value="Dienelactn_hydro"/>
</dbReference>
<evidence type="ECO:0000313" key="5">
    <source>
        <dbReference type="Proteomes" id="UP000576393"/>
    </source>
</evidence>
<keyword evidence="4" id="KW-0378">Hydrolase</keyword>
<dbReference type="InterPro" id="IPR029058">
    <property type="entry name" value="AB_hydrolase_fold"/>
</dbReference>
<dbReference type="Gene3D" id="3.40.50.1820">
    <property type="entry name" value="alpha/beta hydrolase"/>
    <property type="match status" value="1"/>
</dbReference>
<dbReference type="EMBL" id="JACCCO010000001">
    <property type="protein sequence ID" value="NYF41561.1"/>
    <property type="molecule type" value="Genomic_DNA"/>
</dbReference>
<name>A0A852V5G8_9ACTN</name>
<evidence type="ECO:0000256" key="2">
    <source>
        <dbReference type="SAM" id="SignalP"/>
    </source>
</evidence>
<feature type="region of interest" description="Disordered" evidence="1">
    <location>
        <begin position="26"/>
        <end position="66"/>
    </location>
</feature>
<evidence type="ECO:0000313" key="4">
    <source>
        <dbReference type="EMBL" id="NYF41561.1"/>
    </source>
</evidence>